<organism evidence="2">
    <name type="scientific">Rosellinia necatrix</name>
    <name type="common">White root-rot fungus</name>
    <dbReference type="NCBI Taxonomy" id="77044"/>
    <lineage>
        <taxon>Eukaryota</taxon>
        <taxon>Fungi</taxon>
        <taxon>Dikarya</taxon>
        <taxon>Ascomycota</taxon>
        <taxon>Pezizomycotina</taxon>
        <taxon>Sordariomycetes</taxon>
        <taxon>Xylariomycetidae</taxon>
        <taxon>Xylariales</taxon>
        <taxon>Xylariaceae</taxon>
        <taxon>Rosellinia</taxon>
    </lineage>
</organism>
<evidence type="ECO:0000256" key="1">
    <source>
        <dbReference type="SAM" id="MobiDB-lite"/>
    </source>
</evidence>
<name>A0A1W2TTU6_ROSNE</name>
<dbReference type="Proteomes" id="UP000054516">
    <property type="component" value="Unassembled WGS sequence"/>
</dbReference>
<evidence type="ECO:0000313" key="2">
    <source>
        <dbReference type="EMBL" id="GAP92003.2"/>
    </source>
</evidence>
<sequence length="189" mass="21063">MTVPPIRRVSTHQIQKRPSRNDGPRQPLLATRGLYMPPYRNAEHYAQKHRKTNPLAALPNNGSKQALGPGEVVVSFFHCENLNIGRESLISPSVKALISAAVAFLGECQINDTPESMLPSRPNPAYRGLNLESKNKGYHIHYPDCAGSKPFYGNVGEDWDKIMGVHKRQFPDRILLVGVGLDEPRKQCT</sequence>
<feature type="region of interest" description="Disordered" evidence="1">
    <location>
        <begin position="1"/>
        <end position="28"/>
    </location>
</feature>
<evidence type="ECO:0000313" key="3">
    <source>
        <dbReference type="Proteomes" id="UP000054516"/>
    </source>
</evidence>
<proteinExistence type="predicted"/>
<dbReference type="EMBL" id="DF977506">
    <property type="protein sequence ID" value="GAP92003.2"/>
    <property type="molecule type" value="Genomic_DNA"/>
</dbReference>
<dbReference type="AlphaFoldDB" id="A0A1W2TTU6"/>
<reference evidence="2" key="1">
    <citation type="submission" date="2016-03" db="EMBL/GenBank/DDBJ databases">
        <title>Draft genome sequence of Rosellinia necatrix.</title>
        <authorList>
            <person name="Kanematsu S."/>
        </authorList>
    </citation>
    <scope>NUCLEOTIDE SEQUENCE [LARGE SCALE GENOMIC DNA]</scope>
    <source>
        <strain evidence="2">W97</strain>
    </source>
</reference>
<keyword evidence="3" id="KW-1185">Reference proteome</keyword>
<accession>A0A1W2TTU6</accession>
<dbReference type="OrthoDB" id="4749995at2759"/>
<gene>
    <name evidence="2" type="ORF">SAMD00023353_6100100</name>
</gene>
<protein>
    <submittedName>
        <fullName evidence="2">Uncharacterized protein</fullName>
    </submittedName>
</protein>